<dbReference type="InterPro" id="IPR001452">
    <property type="entry name" value="SH3_domain"/>
</dbReference>
<name>A0A8W8NMK0_MAGGI</name>
<dbReference type="EnsemblMetazoa" id="G6496.1">
    <property type="protein sequence ID" value="G6496.1:cds"/>
    <property type="gene ID" value="G6496"/>
</dbReference>
<dbReference type="InterPro" id="IPR055093">
    <property type="entry name" value="EPS8_2nd"/>
</dbReference>
<dbReference type="Gene3D" id="2.30.30.40">
    <property type="entry name" value="SH3 Domains"/>
    <property type="match status" value="1"/>
</dbReference>
<dbReference type="InterPro" id="IPR036028">
    <property type="entry name" value="SH3-like_dom_sf"/>
</dbReference>
<reference evidence="6" key="1">
    <citation type="submission" date="2022-08" db="UniProtKB">
        <authorList>
            <consortium name="EnsemblMetazoa"/>
        </authorList>
    </citation>
    <scope>IDENTIFICATION</scope>
    <source>
        <strain evidence="6">05x7-T-G4-1.051#20</strain>
    </source>
</reference>
<dbReference type="Pfam" id="PF08416">
    <property type="entry name" value="PTB"/>
    <property type="match status" value="1"/>
</dbReference>
<dbReference type="Pfam" id="PF18016">
    <property type="entry name" value="SAM_3"/>
    <property type="match status" value="1"/>
</dbReference>
<feature type="compositionally biased region" description="Pro residues" evidence="4">
    <location>
        <begin position="725"/>
        <end position="735"/>
    </location>
</feature>
<feature type="compositionally biased region" description="Acidic residues" evidence="4">
    <location>
        <begin position="991"/>
        <end position="1005"/>
    </location>
</feature>
<sequence length="1032" mass="118529">MNGYDHYGRNGFNPVNSVDPYNHRDDSYERNDYGRSQRNGFGHDLDRTSFDGRYDMRDDDRNIQFELDHLATFSSRSGTMSPEDGLRKLRQMESTTGIWTMRCTMFVDRASSNLVIVDRSNGDELERFSLDLVYEPTAIFKDDKREIYTNLILFTVLDDPRKRSGPSDMHIFQSIANPLTNQATKASLKGLLKQIFIYINIPAQDIVDEIQAAKEGRGRATSGQRIPPPPSGPAPQPPRFGDMESYLKESAGLGRSDFFTQQGPRERDNQANSIVDDDINYRQSRVGGLGGLGQTNRASYMPTEMDSPQNEILERDVQLLNACFDDIEKFVSRLQQAAEAYKELERRRKDRSNKKSKNGRPTGDGMLNMRAKPPPADDFIDIFEKFKFAFNLLAKLKAHIHDPNAPELVHFLFTPLSLIYEASRDPVHGGRDLAEGATRPGITQDAKQLLLNCLTSKELELWQSLGKSWINSRDNYGDTYMPRFYNGWAPAMSAPAMSAPVMSAPVERLDRTRIEDALMNHERQIRDRNYEERARREGGDMVMPFPSARDDDRNYGGRSTRYDQFSRPPEENNYARSTKRPSTPPPQGVPYTNPSVARYQEHVEQHINRNREVHEPRMPEPRTKQDKMLDFVQETLRANGKVMEAVHDRQGRNAKEITVQKGELLQVLDDTRNWWKLKNHEGHIGYAPYTILKEYEANGMGDFDKTRGRRSSGEYNSHIQTNGAPAPPAPPPPPNGGSRRQDDRDDRKQRKPSNRRRNYSDDYSSGSASDEDRRSYGRSSDRRNSPRSPRDDSDGWSRDSSDRERSRSNRQKRRNSPPPKRNDPPAPRYDDPPSRYSNKSPRQREPPPVPATKPPPLRGQKDKKRDDLHDELQQRMNIGPKSGQKPQRERQQVRVITARSSVDEVADWLDTKGFSENCIRVFRGYNGEDMFRLKKKEMDRLIGQQEAQRLESQILVQKNKEGYKTARSGGKELQAILHKRKEMADRKDDSVEVADYSDSESDASDNFENAGKTLRAMLRHQRKRISNTTYRD</sequence>
<dbReference type="InterPro" id="IPR013625">
    <property type="entry name" value="PTB"/>
</dbReference>
<keyword evidence="7" id="KW-1185">Reference proteome</keyword>
<feature type="compositionally biased region" description="Basic and acidic residues" evidence="4">
    <location>
        <begin position="820"/>
        <end position="833"/>
    </location>
</feature>
<feature type="compositionally biased region" description="Basic residues" evidence="4">
    <location>
        <begin position="348"/>
        <end position="358"/>
    </location>
</feature>
<evidence type="ECO:0000256" key="4">
    <source>
        <dbReference type="SAM" id="MobiDB-lite"/>
    </source>
</evidence>
<dbReference type="PROSITE" id="PS50002">
    <property type="entry name" value="SH3"/>
    <property type="match status" value="1"/>
</dbReference>
<dbReference type="InterPro" id="IPR013761">
    <property type="entry name" value="SAM/pointed_sf"/>
</dbReference>
<feature type="compositionally biased region" description="Pro residues" evidence="4">
    <location>
        <begin position="846"/>
        <end position="857"/>
    </location>
</feature>
<dbReference type="PANTHER" id="PTHR12287:SF23">
    <property type="entry name" value="AROUSER, ISOFORM A-RELATED"/>
    <property type="match status" value="1"/>
</dbReference>
<organism evidence="6 7">
    <name type="scientific">Magallana gigas</name>
    <name type="common">Pacific oyster</name>
    <name type="synonym">Crassostrea gigas</name>
    <dbReference type="NCBI Taxonomy" id="29159"/>
    <lineage>
        <taxon>Eukaryota</taxon>
        <taxon>Metazoa</taxon>
        <taxon>Spiralia</taxon>
        <taxon>Lophotrochozoa</taxon>
        <taxon>Mollusca</taxon>
        <taxon>Bivalvia</taxon>
        <taxon>Autobranchia</taxon>
        <taxon>Pteriomorphia</taxon>
        <taxon>Ostreida</taxon>
        <taxon>Ostreoidea</taxon>
        <taxon>Ostreidae</taxon>
        <taxon>Magallana</taxon>
    </lineage>
</organism>
<feature type="region of interest" description="Disordered" evidence="4">
    <location>
        <begin position="703"/>
        <end position="893"/>
    </location>
</feature>
<dbReference type="Proteomes" id="UP000005408">
    <property type="component" value="Unassembled WGS sequence"/>
</dbReference>
<dbReference type="GO" id="GO:0005886">
    <property type="term" value="C:plasma membrane"/>
    <property type="evidence" value="ECO:0007669"/>
    <property type="project" value="TreeGrafter"/>
</dbReference>
<dbReference type="Gene3D" id="2.30.29.30">
    <property type="entry name" value="Pleckstrin-homology domain (PH domain)/Phosphotyrosine-binding domain (PTB)"/>
    <property type="match status" value="1"/>
</dbReference>
<evidence type="ECO:0000313" key="6">
    <source>
        <dbReference type="EnsemblMetazoa" id="G6496.1:cds"/>
    </source>
</evidence>
<evidence type="ECO:0000256" key="1">
    <source>
        <dbReference type="ARBA" id="ARBA00006197"/>
    </source>
</evidence>
<protein>
    <recommendedName>
        <fullName evidence="5">SH3 domain-containing protein</fullName>
    </recommendedName>
</protein>
<accession>A0A8W8NMK0</accession>
<dbReference type="Gene3D" id="1.10.150.50">
    <property type="entry name" value="Transcription Factor, Ets-1"/>
    <property type="match status" value="1"/>
</dbReference>
<feature type="region of interest" description="Disordered" evidence="4">
    <location>
        <begin position="256"/>
        <end position="279"/>
    </location>
</feature>
<feature type="domain" description="SH3" evidence="5">
    <location>
        <begin position="638"/>
        <end position="697"/>
    </location>
</feature>
<feature type="compositionally biased region" description="Basic and acidic residues" evidence="4">
    <location>
        <begin position="21"/>
        <end position="41"/>
    </location>
</feature>
<feature type="compositionally biased region" description="Pro residues" evidence="4">
    <location>
        <begin position="226"/>
        <end position="238"/>
    </location>
</feature>
<dbReference type="InterPro" id="IPR039801">
    <property type="entry name" value="EPS8-like"/>
</dbReference>
<feature type="compositionally biased region" description="Basic and acidic residues" evidence="4">
    <location>
        <begin position="739"/>
        <end position="748"/>
    </location>
</feature>
<dbReference type="PANTHER" id="PTHR12287">
    <property type="entry name" value="EPIDERMAL GROWTH FACTOR RECEPTOR KINASE SUBSTRATE EPS8-RELATED PROTEIN"/>
    <property type="match status" value="1"/>
</dbReference>
<feature type="region of interest" description="Disordered" evidence="4">
    <location>
        <begin position="214"/>
        <end position="243"/>
    </location>
</feature>
<dbReference type="GO" id="GO:0035023">
    <property type="term" value="P:regulation of Rho protein signal transduction"/>
    <property type="evidence" value="ECO:0007669"/>
    <property type="project" value="TreeGrafter"/>
</dbReference>
<proteinExistence type="inferred from homology"/>
<keyword evidence="2 3" id="KW-0728">SH3 domain</keyword>
<dbReference type="SUPFAM" id="SSF50729">
    <property type="entry name" value="PH domain-like"/>
    <property type="match status" value="1"/>
</dbReference>
<feature type="compositionally biased region" description="Polar residues" evidence="4">
    <location>
        <begin position="713"/>
        <end position="723"/>
    </location>
</feature>
<feature type="region of interest" description="Disordered" evidence="4">
    <location>
        <begin position="285"/>
        <end position="304"/>
    </location>
</feature>
<feature type="region of interest" description="Disordered" evidence="4">
    <location>
        <begin position="342"/>
        <end position="370"/>
    </location>
</feature>
<evidence type="ECO:0000256" key="2">
    <source>
        <dbReference type="ARBA" id="ARBA00022443"/>
    </source>
</evidence>
<evidence type="ECO:0000259" key="5">
    <source>
        <dbReference type="PROSITE" id="PS50002"/>
    </source>
</evidence>
<evidence type="ECO:0000256" key="3">
    <source>
        <dbReference type="PROSITE-ProRule" id="PRU00192"/>
    </source>
</evidence>
<comment type="similarity">
    <text evidence="1">Belongs to the EPS8 family.</text>
</comment>
<dbReference type="InterPro" id="IPR041418">
    <property type="entry name" value="SAM_3"/>
</dbReference>
<dbReference type="SMART" id="SM00326">
    <property type="entry name" value="SH3"/>
    <property type="match status" value="1"/>
</dbReference>
<feature type="compositionally biased region" description="Basic and acidic residues" evidence="4">
    <location>
        <begin position="770"/>
        <end position="807"/>
    </location>
</feature>
<feature type="compositionally biased region" description="Basic and acidic residues" evidence="4">
    <location>
        <begin position="859"/>
        <end position="873"/>
    </location>
</feature>
<dbReference type="AlphaFoldDB" id="A0A8W8NMK0"/>
<dbReference type="GO" id="GO:0003779">
    <property type="term" value="F:actin binding"/>
    <property type="evidence" value="ECO:0007669"/>
    <property type="project" value="TreeGrafter"/>
</dbReference>
<dbReference type="GO" id="GO:0007266">
    <property type="term" value="P:Rho protein signal transduction"/>
    <property type="evidence" value="ECO:0007669"/>
    <property type="project" value="TreeGrafter"/>
</dbReference>
<feature type="region of interest" description="Disordered" evidence="4">
    <location>
        <begin position="1"/>
        <end position="41"/>
    </location>
</feature>
<dbReference type="InterPro" id="IPR011993">
    <property type="entry name" value="PH-like_dom_sf"/>
</dbReference>
<feature type="region of interest" description="Disordered" evidence="4">
    <location>
        <begin position="525"/>
        <end position="593"/>
    </location>
</feature>
<dbReference type="Pfam" id="PF00018">
    <property type="entry name" value="SH3_1"/>
    <property type="match status" value="1"/>
</dbReference>
<feature type="region of interest" description="Disordered" evidence="4">
    <location>
        <begin position="980"/>
        <end position="1008"/>
    </location>
</feature>
<feature type="compositionally biased region" description="Basic and acidic residues" evidence="4">
    <location>
        <begin position="525"/>
        <end position="539"/>
    </location>
</feature>
<dbReference type="Pfam" id="PF22975">
    <property type="entry name" value="EPS8_2nd"/>
    <property type="match status" value="1"/>
</dbReference>
<evidence type="ECO:0000313" key="7">
    <source>
        <dbReference type="Proteomes" id="UP000005408"/>
    </source>
</evidence>
<dbReference type="SUPFAM" id="SSF50044">
    <property type="entry name" value="SH3-domain"/>
    <property type="match status" value="1"/>
</dbReference>